<evidence type="ECO:0000256" key="2">
    <source>
        <dbReference type="ARBA" id="ARBA00001933"/>
    </source>
</evidence>
<dbReference type="GO" id="GO:0034386">
    <property type="term" value="F:4-aminobutyrate:2-oxoglutarate transaminase activity"/>
    <property type="evidence" value="ECO:0007669"/>
    <property type="project" value="UniProtKB-EC"/>
</dbReference>
<dbReference type="InterPro" id="IPR015422">
    <property type="entry name" value="PyrdxlP-dep_Trfase_small"/>
</dbReference>
<dbReference type="InterPro" id="IPR005814">
    <property type="entry name" value="Aminotrans_3"/>
</dbReference>
<dbReference type="AlphaFoldDB" id="A0A0C2JMB8"/>
<evidence type="ECO:0000256" key="6">
    <source>
        <dbReference type="ARBA" id="ARBA00012912"/>
    </source>
</evidence>
<evidence type="ECO:0000256" key="15">
    <source>
        <dbReference type="ARBA" id="ARBA00050054"/>
    </source>
</evidence>
<comment type="catalytic activity">
    <reaction evidence="14">
        <text>4-aminobutanoate + 2-oxoglutarate = succinate semialdehyde + L-glutamate</text>
        <dbReference type="Rhea" id="RHEA:23352"/>
        <dbReference type="ChEBI" id="CHEBI:16810"/>
        <dbReference type="ChEBI" id="CHEBI:29985"/>
        <dbReference type="ChEBI" id="CHEBI:57706"/>
        <dbReference type="ChEBI" id="CHEBI:59888"/>
        <dbReference type="EC" id="2.6.1.19"/>
    </reaction>
</comment>
<dbReference type="InterPro" id="IPR050103">
    <property type="entry name" value="Class-III_PLP-dep_AT"/>
</dbReference>
<dbReference type="STRING" id="183763.LP52_16045"/>
<gene>
    <name evidence="17" type="ORF">LP52_16045</name>
</gene>
<dbReference type="OrthoDB" id="3204291at2"/>
<comment type="cofactor">
    <cofactor evidence="2">
        <name>pyridoxal 5'-phosphate</name>
        <dbReference type="ChEBI" id="CHEBI:597326"/>
    </cofactor>
</comment>
<accession>A0A0C2JMB8</accession>
<dbReference type="EC" id="2.6.1.19" evidence="6"/>
<name>A0A0C2JMB8_9ACTN</name>
<dbReference type="GO" id="GO:0047298">
    <property type="term" value="F:(S)-3-amino-2-methylpropionate transaminase activity"/>
    <property type="evidence" value="ECO:0007669"/>
    <property type="project" value="UniProtKB-EC"/>
</dbReference>
<keyword evidence="7 17" id="KW-0032">Aminotransferase</keyword>
<dbReference type="InterPro" id="IPR049704">
    <property type="entry name" value="Aminotrans_3_PPA_site"/>
</dbReference>
<dbReference type="Gene3D" id="3.40.640.10">
    <property type="entry name" value="Type I PLP-dependent aspartate aminotransferase-like (Major domain)"/>
    <property type="match status" value="1"/>
</dbReference>
<evidence type="ECO:0000256" key="14">
    <source>
        <dbReference type="ARBA" id="ARBA00048021"/>
    </source>
</evidence>
<comment type="caution">
    <text evidence="17">The sequence shown here is derived from an EMBL/GenBank/DDBJ whole genome shotgun (WGS) entry which is preliminary data.</text>
</comment>
<dbReference type="RefSeq" id="WP_040274593.1">
    <property type="nucleotide sequence ID" value="NZ_JROO01000030.1"/>
</dbReference>
<evidence type="ECO:0000256" key="7">
    <source>
        <dbReference type="ARBA" id="ARBA00022576"/>
    </source>
</evidence>
<dbReference type="Gene3D" id="3.90.1150.10">
    <property type="entry name" value="Aspartate Aminotransferase, domain 1"/>
    <property type="match status" value="1"/>
</dbReference>
<dbReference type="SUPFAM" id="SSF53383">
    <property type="entry name" value="PLP-dependent transferases"/>
    <property type="match status" value="1"/>
</dbReference>
<evidence type="ECO:0000256" key="8">
    <source>
        <dbReference type="ARBA" id="ARBA00022679"/>
    </source>
</evidence>
<evidence type="ECO:0000256" key="11">
    <source>
        <dbReference type="ARBA" id="ARBA00030204"/>
    </source>
</evidence>
<evidence type="ECO:0000256" key="9">
    <source>
        <dbReference type="ARBA" id="ARBA00022898"/>
    </source>
</evidence>
<evidence type="ECO:0000256" key="1">
    <source>
        <dbReference type="ARBA" id="ARBA00001750"/>
    </source>
</evidence>
<evidence type="ECO:0000256" key="10">
    <source>
        <dbReference type="ARBA" id="ARBA00029760"/>
    </source>
</evidence>
<protein>
    <recommendedName>
        <fullName evidence="12">(S)-3-amino-2-methylpropionate transaminase</fullName>
        <ecNumber evidence="6">2.6.1.19</ecNumber>
        <ecNumber evidence="5">2.6.1.22</ecNumber>
    </recommendedName>
    <alternativeName>
        <fullName evidence="13">GABA aminotransferase</fullName>
    </alternativeName>
    <alternativeName>
        <fullName evidence="11">Gamma-amino-N-butyrate transaminase</fullName>
    </alternativeName>
    <alternativeName>
        <fullName evidence="15">Glutamate:succinic semialdehyde transaminase</fullName>
    </alternativeName>
    <alternativeName>
        <fullName evidence="10">L-AIBAT</fullName>
    </alternativeName>
</protein>
<evidence type="ECO:0000256" key="13">
    <source>
        <dbReference type="ARBA" id="ARBA00031787"/>
    </source>
</evidence>
<dbReference type="PIRSF" id="PIRSF000521">
    <property type="entry name" value="Transaminase_4ab_Lys_Orn"/>
    <property type="match status" value="1"/>
</dbReference>
<evidence type="ECO:0000313" key="18">
    <source>
        <dbReference type="Proteomes" id="UP000031675"/>
    </source>
</evidence>
<keyword evidence="9 16" id="KW-0663">Pyridoxal phosphate</keyword>
<dbReference type="Proteomes" id="UP000031675">
    <property type="component" value="Unassembled WGS sequence"/>
</dbReference>
<dbReference type="EMBL" id="JROO01000030">
    <property type="protein sequence ID" value="KIH98022.1"/>
    <property type="molecule type" value="Genomic_DNA"/>
</dbReference>
<dbReference type="InterPro" id="IPR015424">
    <property type="entry name" value="PyrdxlP-dep_Trfase"/>
</dbReference>
<dbReference type="GO" id="GO:0030170">
    <property type="term" value="F:pyridoxal phosphate binding"/>
    <property type="evidence" value="ECO:0007669"/>
    <property type="project" value="InterPro"/>
</dbReference>
<dbReference type="PROSITE" id="PS00600">
    <property type="entry name" value="AA_TRANSFER_CLASS_3"/>
    <property type="match status" value="1"/>
</dbReference>
<evidence type="ECO:0000256" key="4">
    <source>
        <dbReference type="ARBA" id="ARBA00008954"/>
    </source>
</evidence>
<dbReference type="Pfam" id="PF00202">
    <property type="entry name" value="Aminotran_3"/>
    <property type="match status" value="1"/>
</dbReference>
<comment type="similarity">
    <text evidence="4 16">Belongs to the class-III pyridoxal-phosphate-dependent aminotransferase family.</text>
</comment>
<dbReference type="GO" id="GO:0042802">
    <property type="term" value="F:identical protein binding"/>
    <property type="evidence" value="ECO:0007669"/>
    <property type="project" value="TreeGrafter"/>
</dbReference>
<dbReference type="FunFam" id="3.40.640.10:FF:000013">
    <property type="entry name" value="4-aminobutyrate aminotransferase"/>
    <property type="match status" value="1"/>
</dbReference>
<keyword evidence="8 17" id="KW-0808">Transferase</keyword>
<dbReference type="CDD" id="cd00610">
    <property type="entry name" value="OAT_like"/>
    <property type="match status" value="1"/>
</dbReference>
<evidence type="ECO:0000256" key="12">
    <source>
        <dbReference type="ARBA" id="ARBA00030857"/>
    </source>
</evidence>
<reference evidence="18" key="1">
    <citation type="journal article" date="2015" name="Chem. Biol.">
        <title>Structure, bioactivity, and resistance mechanism of streptomonomicin, an unusual lasso Peptide from an understudied halophilic actinomycete.</title>
        <authorList>
            <person name="Metelev M."/>
            <person name="Tietz J.I."/>
            <person name="Melby J.O."/>
            <person name="Blair P.M."/>
            <person name="Zhu L."/>
            <person name="Livnat I."/>
            <person name="Severinov K."/>
            <person name="Mitchell D.A."/>
        </authorList>
    </citation>
    <scope>NUCLEOTIDE SEQUENCE [LARGE SCALE GENOMIC DNA]</scope>
    <source>
        <strain evidence="18">YIM 90003</strain>
    </source>
</reference>
<proteinExistence type="inferred from homology"/>
<comment type="catalytic activity">
    <reaction evidence="1">
        <text>(S)-3-amino-2-methylpropanoate + 2-oxoglutarate = 2-methyl-3-oxopropanoate + L-glutamate</text>
        <dbReference type="Rhea" id="RHEA:13993"/>
        <dbReference type="ChEBI" id="CHEBI:16810"/>
        <dbReference type="ChEBI" id="CHEBI:29985"/>
        <dbReference type="ChEBI" id="CHEBI:57700"/>
        <dbReference type="ChEBI" id="CHEBI:58655"/>
        <dbReference type="EC" id="2.6.1.22"/>
    </reaction>
</comment>
<dbReference type="InterPro" id="IPR015421">
    <property type="entry name" value="PyrdxlP-dep_Trfase_major"/>
</dbReference>
<organism evidence="17 18">
    <name type="scientific">Streptomonospora alba</name>
    <dbReference type="NCBI Taxonomy" id="183763"/>
    <lineage>
        <taxon>Bacteria</taxon>
        <taxon>Bacillati</taxon>
        <taxon>Actinomycetota</taxon>
        <taxon>Actinomycetes</taxon>
        <taxon>Streptosporangiales</taxon>
        <taxon>Nocardiopsidaceae</taxon>
        <taxon>Streptomonospora</taxon>
    </lineage>
</organism>
<evidence type="ECO:0000256" key="16">
    <source>
        <dbReference type="RuleBase" id="RU003560"/>
    </source>
</evidence>
<evidence type="ECO:0000313" key="17">
    <source>
        <dbReference type="EMBL" id="KIH98022.1"/>
    </source>
</evidence>
<sequence>MAEQSAALSPLLKQATPVLAARGEGVYIFDEDDRRYLDFTAGIGVTSTGHCHPRVVDAAQRQVATLVHGQYTTVMHRPLLQLTERLGSVLPQGVDRLFYVNSGSEAVEAALRLARQATGRQNAIVFQGGFHGRTMAAASLTTSGTKIRAGIGPLMPGVVVSPFPYAYRLGMSEEEATEFALRELDYQLATVSYPQDTAAIFIEPVLGEGGYVPAPAAFLRGLRERADKHDILLVVDEVQTGFGRTGDFWGHESAGIRPDIVITAKGLASGFPLSAIAASQSLMEKAWPGSQGGTYGGNAVSCAAALATLDVIEDEGLVANAAQMGERLQQGLAGVAADHPGIGDVRGRGLMVGNEFTAPDGSPDAETATRAHKAAAEKGLLLLTCGPHGNVVRMIPPLIVTADQIDEAVNLWSQTMKEVAA</sequence>
<dbReference type="EC" id="2.6.1.22" evidence="5"/>
<evidence type="ECO:0000256" key="3">
    <source>
        <dbReference type="ARBA" id="ARBA00005176"/>
    </source>
</evidence>
<keyword evidence="18" id="KW-1185">Reference proteome</keyword>
<comment type="pathway">
    <text evidence="3">Amino-acid degradation; 4-aminobutanoate degradation.</text>
</comment>
<evidence type="ECO:0000256" key="5">
    <source>
        <dbReference type="ARBA" id="ARBA00012876"/>
    </source>
</evidence>
<dbReference type="PANTHER" id="PTHR11986">
    <property type="entry name" value="AMINOTRANSFERASE CLASS III"/>
    <property type="match status" value="1"/>
</dbReference>